<dbReference type="SUPFAM" id="SSF53335">
    <property type="entry name" value="S-adenosyl-L-methionine-dependent methyltransferases"/>
    <property type="match status" value="1"/>
</dbReference>
<dbReference type="RefSeq" id="WP_160598579.1">
    <property type="nucleotide sequence ID" value="NZ_WTYS01000001.1"/>
</dbReference>
<dbReference type="PANTHER" id="PTHR20974:SF0">
    <property type="entry name" value="UPF0585 PROTEIN CG18661"/>
    <property type="match status" value="1"/>
</dbReference>
<keyword evidence="2" id="KW-1185">Reference proteome</keyword>
<sequence length="198" mass="21791">MKRHAPATARNSRPIANVLQQELPEKGLILEVASGTGEHVVFFARLFPALNWQPSDHDLGALSSITEYVSDAMVSNIHRPIALDAASPDWPMAQCDAVLCINMVHISPWDATIGLFRGAASILPDSSPLIIYGPFIEENVETADSNVAFHRSLVARNGEWGLRNLPKVDALAEQHGFTRIKKCPMPANNLMLIYRKKS</sequence>
<comment type="caution">
    <text evidence="1">The sequence shown here is derived from an EMBL/GenBank/DDBJ whole genome shotgun (WGS) entry which is preliminary data.</text>
</comment>
<dbReference type="InterPro" id="IPR029063">
    <property type="entry name" value="SAM-dependent_MTases_sf"/>
</dbReference>
<organism evidence="1 2">
    <name type="scientific">Pontixanthobacter gangjinensis</name>
    <dbReference type="NCBI Taxonomy" id="1028742"/>
    <lineage>
        <taxon>Bacteria</taxon>
        <taxon>Pseudomonadati</taxon>
        <taxon>Pseudomonadota</taxon>
        <taxon>Alphaproteobacteria</taxon>
        <taxon>Sphingomonadales</taxon>
        <taxon>Erythrobacteraceae</taxon>
        <taxon>Pontixanthobacter</taxon>
    </lineage>
</organism>
<evidence type="ECO:0000313" key="1">
    <source>
        <dbReference type="EMBL" id="MXO57509.1"/>
    </source>
</evidence>
<evidence type="ECO:0000313" key="2">
    <source>
        <dbReference type="Proteomes" id="UP000468943"/>
    </source>
</evidence>
<dbReference type="Proteomes" id="UP000468943">
    <property type="component" value="Unassembled WGS sequence"/>
</dbReference>
<name>A0A6I4SPD8_9SPHN</name>
<dbReference type="PANTHER" id="PTHR20974">
    <property type="entry name" value="UPF0585 PROTEIN CG18661"/>
    <property type="match status" value="1"/>
</dbReference>
<dbReference type="AlphaFoldDB" id="A0A6I4SPD8"/>
<dbReference type="Gene3D" id="3.40.50.150">
    <property type="entry name" value="Vaccinia Virus protein VP39"/>
    <property type="match status" value="1"/>
</dbReference>
<dbReference type="OrthoDB" id="5525831at2"/>
<dbReference type="Pfam" id="PF06080">
    <property type="entry name" value="DUF938"/>
    <property type="match status" value="1"/>
</dbReference>
<dbReference type="InterPro" id="IPR010342">
    <property type="entry name" value="DUF938"/>
</dbReference>
<reference evidence="1 2" key="1">
    <citation type="submission" date="2019-12" db="EMBL/GenBank/DDBJ databases">
        <title>Genomic-based taxomic classification of the family Erythrobacteraceae.</title>
        <authorList>
            <person name="Xu L."/>
        </authorList>
    </citation>
    <scope>NUCLEOTIDE SEQUENCE [LARGE SCALE GENOMIC DNA]</scope>
    <source>
        <strain evidence="1 2">JCM 17802</strain>
    </source>
</reference>
<gene>
    <name evidence="1" type="ORF">GRI36_11535</name>
</gene>
<dbReference type="EMBL" id="WTYS01000001">
    <property type="protein sequence ID" value="MXO57509.1"/>
    <property type="molecule type" value="Genomic_DNA"/>
</dbReference>
<protein>
    <submittedName>
        <fullName evidence="1">DUF938 domain-containing protein</fullName>
    </submittedName>
</protein>
<accession>A0A6I4SPD8</accession>
<proteinExistence type="predicted"/>